<comment type="caution">
    <text evidence="6">The sequence shown here is derived from an EMBL/GenBank/DDBJ whole genome shotgun (WGS) entry which is preliminary data.</text>
</comment>
<dbReference type="InterPro" id="IPR050109">
    <property type="entry name" value="HTH-type_TetR-like_transc_reg"/>
</dbReference>
<dbReference type="PANTHER" id="PTHR30055">
    <property type="entry name" value="HTH-TYPE TRANSCRIPTIONAL REGULATOR RUTR"/>
    <property type="match status" value="1"/>
</dbReference>
<dbReference type="PRINTS" id="PR00455">
    <property type="entry name" value="HTHTETR"/>
</dbReference>
<dbReference type="AlphaFoldDB" id="A0A4Z0GXR2"/>
<dbReference type="Gene3D" id="1.10.357.10">
    <property type="entry name" value="Tetracycline Repressor, domain 2"/>
    <property type="match status" value="1"/>
</dbReference>
<dbReference type="RefSeq" id="WP_135340565.1">
    <property type="nucleotide sequence ID" value="NZ_JBHLTX010000001.1"/>
</dbReference>
<dbReference type="Proteomes" id="UP000297948">
    <property type="component" value="Unassembled WGS sequence"/>
</dbReference>
<evidence type="ECO:0000313" key="6">
    <source>
        <dbReference type="EMBL" id="TGB02543.1"/>
    </source>
</evidence>
<keyword evidence="2 4" id="KW-0238">DNA-binding</keyword>
<protein>
    <submittedName>
        <fullName evidence="6">TetR/AcrR family transcriptional regulator</fullName>
    </submittedName>
</protein>
<evidence type="ECO:0000256" key="2">
    <source>
        <dbReference type="ARBA" id="ARBA00023125"/>
    </source>
</evidence>
<gene>
    <name evidence="6" type="ORF">E4099_20550</name>
</gene>
<dbReference type="PROSITE" id="PS50977">
    <property type="entry name" value="HTH_TETR_2"/>
    <property type="match status" value="1"/>
</dbReference>
<dbReference type="Gene3D" id="1.10.10.60">
    <property type="entry name" value="Homeodomain-like"/>
    <property type="match status" value="1"/>
</dbReference>
<evidence type="ECO:0000259" key="5">
    <source>
        <dbReference type="PROSITE" id="PS50977"/>
    </source>
</evidence>
<sequence length="209" mass="22004">MSPRKAAALRGQDGGQDLRRHLIDTAERLIAEQGTAGLTVRAIARAAGVADGVLYNHFADKEELLAQALRAHVRTAEATLGPLPEPGTGTVRDNLRIHLDHGLALHRALLPAFAGLLAQPGVLAGFAGLAEPGGEWRDRLTGYLRAERELGRLAPDARVDAAAALIIGICHESVLSLMLRGSTPAPLPPETVDDLVTTVLDGIRPPTTA</sequence>
<reference evidence="6 7" key="1">
    <citation type="submission" date="2019-03" db="EMBL/GenBank/DDBJ databases">
        <authorList>
            <person name="Gonzalez-Pimentel J.L."/>
        </authorList>
    </citation>
    <scope>NUCLEOTIDE SEQUENCE [LARGE SCALE GENOMIC DNA]</scope>
    <source>
        <strain evidence="6 7">JCM 31289</strain>
    </source>
</reference>
<dbReference type="GO" id="GO:0003700">
    <property type="term" value="F:DNA-binding transcription factor activity"/>
    <property type="evidence" value="ECO:0007669"/>
    <property type="project" value="TreeGrafter"/>
</dbReference>
<evidence type="ECO:0000256" key="1">
    <source>
        <dbReference type="ARBA" id="ARBA00023015"/>
    </source>
</evidence>
<feature type="domain" description="HTH tetR-type" evidence="5">
    <location>
        <begin position="16"/>
        <end position="76"/>
    </location>
</feature>
<dbReference type="InterPro" id="IPR001647">
    <property type="entry name" value="HTH_TetR"/>
</dbReference>
<dbReference type="SUPFAM" id="SSF46689">
    <property type="entry name" value="Homeodomain-like"/>
    <property type="match status" value="1"/>
</dbReference>
<evidence type="ECO:0000256" key="4">
    <source>
        <dbReference type="PROSITE-ProRule" id="PRU00335"/>
    </source>
</evidence>
<dbReference type="OrthoDB" id="3237195at2"/>
<proteinExistence type="predicted"/>
<dbReference type="InterPro" id="IPR036271">
    <property type="entry name" value="Tet_transcr_reg_TetR-rel_C_sf"/>
</dbReference>
<dbReference type="Pfam" id="PF00440">
    <property type="entry name" value="TetR_N"/>
    <property type="match status" value="1"/>
</dbReference>
<dbReference type="PANTHER" id="PTHR30055:SF238">
    <property type="entry name" value="MYCOFACTOCIN BIOSYNTHESIS TRANSCRIPTIONAL REGULATOR MFTR-RELATED"/>
    <property type="match status" value="1"/>
</dbReference>
<dbReference type="EMBL" id="SRID01000209">
    <property type="protein sequence ID" value="TGB02543.1"/>
    <property type="molecule type" value="Genomic_DNA"/>
</dbReference>
<dbReference type="InterPro" id="IPR009057">
    <property type="entry name" value="Homeodomain-like_sf"/>
</dbReference>
<dbReference type="GO" id="GO:0000976">
    <property type="term" value="F:transcription cis-regulatory region binding"/>
    <property type="evidence" value="ECO:0007669"/>
    <property type="project" value="TreeGrafter"/>
</dbReference>
<dbReference type="SUPFAM" id="SSF48498">
    <property type="entry name" value="Tetracyclin repressor-like, C-terminal domain"/>
    <property type="match status" value="1"/>
</dbReference>
<accession>A0A4Z0GXR2</accession>
<name>A0A4Z0GXR2_9ACTN</name>
<keyword evidence="7" id="KW-1185">Reference proteome</keyword>
<organism evidence="6 7">
    <name type="scientific">Streptomyces palmae</name>
    <dbReference type="NCBI Taxonomy" id="1701085"/>
    <lineage>
        <taxon>Bacteria</taxon>
        <taxon>Bacillati</taxon>
        <taxon>Actinomycetota</taxon>
        <taxon>Actinomycetes</taxon>
        <taxon>Kitasatosporales</taxon>
        <taxon>Streptomycetaceae</taxon>
        <taxon>Streptomyces</taxon>
    </lineage>
</organism>
<evidence type="ECO:0000313" key="7">
    <source>
        <dbReference type="Proteomes" id="UP000297948"/>
    </source>
</evidence>
<keyword evidence="1" id="KW-0805">Transcription regulation</keyword>
<evidence type="ECO:0000256" key="3">
    <source>
        <dbReference type="ARBA" id="ARBA00023163"/>
    </source>
</evidence>
<feature type="DNA-binding region" description="H-T-H motif" evidence="4">
    <location>
        <begin position="39"/>
        <end position="58"/>
    </location>
</feature>
<keyword evidence="3" id="KW-0804">Transcription</keyword>